<evidence type="ECO:0000259" key="1">
    <source>
        <dbReference type="Pfam" id="PF00582"/>
    </source>
</evidence>
<evidence type="ECO:0000313" key="3">
    <source>
        <dbReference type="Proteomes" id="UP000694300"/>
    </source>
</evidence>
<dbReference type="Proteomes" id="UP000694300">
    <property type="component" value="Unassembled WGS sequence"/>
</dbReference>
<feature type="domain" description="UspA" evidence="1">
    <location>
        <begin position="7"/>
        <end position="148"/>
    </location>
</feature>
<gene>
    <name evidence="2" type="ORF">I4I82_29010</name>
</gene>
<dbReference type="EMBL" id="JADQDF010000001">
    <property type="protein sequence ID" value="MBW0131686.1"/>
    <property type="molecule type" value="Genomic_DNA"/>
</dbReference>
<dbReference type="CDD" id="cd23659">
    <property type="entry name" value="USP_At3g01520-like"/>
    <property type="match status" value="1"/>
</dbReference>
<dbReference type="InterPro" id="IPR006016">
    <property type="entry name" value="UspA"/>
</dbReference>
<proteinExistence type="predicted"/>
<dbReference type="PANTHER" id="PTHR31964:SF113">
    <property type="entry name" value="USPA DOMAIN-CONTAINING PROTEIN"/>
    <property type="match status" value="1"/>
</dbReference>
<dbReference type="PANTHER" id="PTHR31964">
    <property type="entry name" value="ADENINE NUCLEOTIDE ALPHA HYDROLASES-LIKE SUPERFAMILY PROTEIN"/>
    <property type="match status" value="1"/>
</dbReference>
<protein>
    <submittedName>
        <fullName evidence="2">Universal stress protein</fullName>
    </submittedName>
</protein>
<dbReference type="RefSeq" id="WP_218591125.1">
    <property type="nucleotide sequence ID" value="NZ_JADQDE010000072.1"/>
</dbReference>
<accession>A0ABS6UHF1</accession>
<name>A0ABS6UHF1_9PSEU</name>
<sequence length="166" mass="17082">MDDTTGTVVVGVDGSPGSRAALVHALEEADRRAARLRVIVAAQVPEYWAMAYGMVAPPPLAEIVDAARDVGQHQVDAVLADRPDLASRVEVSVEALAGMPAHVLLDAAEGADLLVIGHRGRGAVRSALLGSVGLQCVLHAACPVTIVRAAASTERSDRAEEAAVPA</sequence>
<organism evidence="2 3">
    <name type="scientific">Pseudonocardia oceani</name>
    <dbReference type="NCBI Taxonomy" id="2792013"/>
    <lineage>
        <taxon>Bacteria</taxon>
        <taxon>Bacillati</taxon>
        <taxon>Actinomycetota</taxon>
        <taxon>Actinomycetes</taxon>
        <taxon>Pseudonocardiales</taxon>
        <taxon>Pseudonocardiaceae</taxon>
        <taxon>Pseudonocardia</taxon>
    </lineage>
</organism>
<comment type="caution">
    <text evidence="2">The sequence shown here is derived from an EMBL/GenBank/DDBJ whole genome shotgun (WGS) entry which is preliminary data.</text>
</comment>
<reference evidence="2 3" key="1">
    <citation type="submission" date="2020-11" db="EMBL/GenBank/DDBJ databases">
        <title>Pseudonocardia abyssalis sp. nov. and Pseudonocardia oceani sp. nov., description and phylogenomic analysis of two novel actinomycetes isolated from the deep Southern Ocean.</title>
        <authorList>
            <person name="Parra J."/>
        </authorList>
    </citation>
    <scope>NUCLEOTIDE SEQUENCE [LARGE SCALE GENOMIC DNA]</scope>
    <source>
        <strain evidence="3">KRD185</strain>
    </source>
</reference>
<evidence type="ECO:0000313" key="2">
    <source>
        <dbReference type="EMBL" id="MBW0131686.1"/>
    </source>
</evidence>
<dbReference type="Pfam" id="PF00582">
    <property type="entry name" value="Usp"/>
    <property type="match status" value="1"/>
</dbReference>
<keyword evidence="3" id="KW-1185">Reference proteome</keyword>